<dbReference type="Proteomes" id="UP000217549">
    <property type="component" value="Chromosome I"/>
</dbReference>
<keyword evidence="3" id="KW-1185">Reference proteome</keyword>
<gene>
    <name evidence="2" type="ORF">EHLA_3173</name>
</gene>
<protein>
    <submittedName>
        <fullName evidence="2">Phosphotyrosine protein phosphatase I superfamily</fullName>
    </submittedName>
</protein>
<evidence type="ECO:0000313" key="3">
    <source>
        <dbReference type="Proteomes" id="UP000217549"/>
    </source>
</evidence>
<evidence type="ECO:0000313" key="2">
    <source>
        <dbReference type="EMBL" id="SOB73721.1"/>
    </source>
</evidence>
<name>A0A285PVR9_9FIRM</name>
<dbReference type="GO" id="GO:0004725">
    <property type="term" value="F:protein tyrosine phosphatase activity"/>
    <property type="evidence" value="ECO:0007669"/>
    <property type="project" value="TreeGrafter"/>
</dbReference>
<dbReference type="SMART" id="SM00226">
    <property type="entry name" value="LMWPc"/>
    <property type="match status" value="1"/>
</dbReference>
<dbReference type="PANTHER" id="PTHR11717">
    <property type="entry name" value="LOW MOLECULAR WEIGHT PROTEIN TYROSINE PHOSPHATASE"/>
    <property type="match status" value="1"/>
</dbReference>
<dbReference type="STRING" id="39488.ERS852450_02144"/>
<dbReference type="InterPro" id="IPR050438">
    <property type="entry name" value="LMW_PTPase"/>
</dbReference>
<dbReference type="InterPro" id="IPR036196">
    <property type="entry name" value="Ptyr_pPase_sf"/>
</dbReference>
<dbReference type="KEGG" id="ehl:EHLA_3173"/>
<dbReference type="Gene3D" id="3.40.50.2300">
    <property type="match status" value="1"/>
</dbReference>
<feature type="domain" description="Phosphotyrosine protein phosphatase I" evidence="1">
    <location>
        <begin position="4"/>
        <end position="153"/>
    </location>
</feature>
<dbReference type="AlphaFoldDB" id="A0A285PVR9"/>
<evidence type="ECO:0000259" key="1">
    <source>
        <dbReference type="SMART" id="SM00226"/>
    </source>
</evidence>
<proteinExistence type="predicted"/>
<organism evidence="2 3">
    <name type="scientific">Anaerobutyricum hallii</name>
    <dbReference type="NCBI Taxonomy" id="39488"/>
    <lineage>
        <taxon>Bacteria</taxon>
        <taxon>Bacillati</taxon>
        <taxon>Bacillota</taxon>
        <taxon>Clostridia</taxon>
        <taxon>Lachnospirales</taxon>
        <taxon>Lachnospiraceae</taxon>
        <taxon>Anaerobutyricum</taxon>
    </lineage>
</organism>
<dbReference type="EMBL" id="LT907978">
    <property type="protein sequence ID" value="SOB73721.1"/>
    <property type="molecule type" value="Genomic_DNA"/>
</dbReference>
<dbReference type="RefSeq" id="WP_096241396.1">
    <property type="nucleotide sequence ID" value="NZ_LT907978.1"/>
</dbReference>
<dbReference type="SUPFAM" id="SSF52788">
    <property type="entry name" value="Phosphotyrosine protein phosphatases I"/>
    <property type="match status" value="1"/>
</dbReference>
<reference evidence="3" key="1">
    <citation type="submission" date="2017-09" db="EMBL/GenBank/DDBJ databases">
        <authorList>
            <person name="Shetty A S."/>
        </authorList>
    </citation>
    <scope>NUCLEOTIDE SEQUENCE [LARGE SCALE GENOMIC DNA]</scope>
</reference>
<dbReference type="PANTHER" id="PTHR11717:SF31">
    <property type="entry name" value="LOW MOLECULAR WEIGHT PROTEIN-TYROSINE-PHOSPHATASE ETP-RELATED"/>
    <property type="match status" value="1"/>
</dbReference>
<sequence>MDYRKIIIVGETNIGRSFMAECILRGILQKRNCQNIEVVSRGLVVLFSEPVAPGAAKILREKGYSIENFRSSQLTEEDLASADLVLTITKGLAEQIKESFDVQTASYMSIGTFIDIDSTEAEEKIPKVTEEDPETYQQCFDILEPLMEAVADRIIGELLV</sequence>
<dbReference type="InterPro" id="IPR023485">
    <property type="entry name" value="Ptyr_pPase"/>
</dbReference>
<dbReference type="Pfam" id="PF01451">
    <property type="entry name" value="LMWPc"/>
    <property type="match status" value="1"/>
</dbReference>
<accession>A0A285PVR9</accession>